<dbReference type="InterPro" id="IPR016181">
    <property type="entry name" value="Acyl_CoA_acyltransferase"/>
</dbReference>
<accession>V9VSS5</accession>
<proteinExistence type="predicted"/>
<dbReference type="AlphaFoldDB" id="V9VSS5"/>
<protein>
    <submittedName>
        <fullName evidence="2">GCN5 family acetyltransferase</fullName>
    </submittedName>
</protein>
<evidence type="ECO:0000313" key="3">
    <source>
        <dbReference type="Proteomes" id="UP000018780"/>
    </source>
</evidence>
<sequence length="176" mass="19297">MSDIPNPGSIRAARPEDASCLAVLSIEVWIGTYLRQGISSIFADYALGQFTRGHFLDLLNRSAETLLVSENREGIDGYIRVSHGNPCPGRSSSATEISTLYVQPRHQGRGLGQALLAAGIEACRSNGWNAPWLATNSENKGAIAFYLSHGFERAGQTHFQVQDRLYPNDVLRCIDF</sequence>
<dbReference type="CDD" id="cd04301">
    <property type="entry name" value="NAT_SF"/>
    <property type="match status" value="1"/>
</dbReference>
<organism evidence="2 3">
    <name type="scientific">Leisingera methylohalidivorans DSM 14336</name>
    <dbReference type="NCBI Taxonomy" id="999552"/>
    <lineage>
        <taxon>Bacteria</taxon>
        <taxon>Pseudomonadati</taxon>
        <taxon>Pseudomonadota</taxon>
        <taxon>Alphaproteobacteria</taxon>
        <taxon>Rhodobacterales</taxon>
        <taxon>Roseobacteraceae</taxon>
        <taxon>Leisingera</taxon>
    </lineage>
</organism>
<dbReference type="KEGG" id="lmd:METH_03545"/>
<dbReference type="PATRIC" id="fig|999552.6.peg.708"/>
<name>V9VSS5_9RHOB</name>
<gene>
    <name evidence="2" type="ORF">METH_03545</name>
</gene>
<evidence type="ECO:0000259" key="1">
    <source>
        <dbReference type="PROSITE" id="PS51186"/>
    </source>
</evidence>
<dbReference type="OrthoDB" id="7205533at2"/>
<dbReference type="STRING" id="999552.METH_03545"/>
<keyword evidence="3" id="KW-1185">Reference proteome</keyword>
<dbReference type="GO" id="GO:0016747">
    <property type="term" value="F:acyltransferase activity, transferring groups other than amino-acyl groups"/>
    <property type="evidence" value="ECO:0007669"/>
    <property type="project" value="InterPro"/>
</dbReference>
<dbReference type="PANTHER" id="PTHR43072">
    <property type="entry name" value="N-ACETYLTRANSFERASE"/>
    <property type="match status" value="1"/>
</dbReference>
<dbReference type="InterPro" id="IPR000182">
    <property type="entry name" value="GNAT_dom"/>
</dbReference>
<evidence type="ECO:0000313" key="2">
    <source>
        <dbReference type="EMBL" id="AHC99921.1"/>
    </source>
</evidence>
<dbReference type="PROSITE" id="PS51186">
    <property type="entry name" value="GNAT"/>
    <property type="match status" value="1"/>
</dbReference>
<dbReference type="Gene3D" id="3.40.630.30">
    <property type="match status" value="1"/>
</dbReference>
<keyword evidence="2" id="KW-0808">Transferase</keyword>
<dbReference type="EMBL" id="CP006773">
    <property type="protein sequence ID" value="AHC99921.1"/>
    <property type="molecule type" value="Genomic_DNA"/>
</dbReference>
<dbReference type="SUPFAM" id="SSF55729">
    <property type="entry name" value="Acyl-CoA N-acyltransferases (Nat)"/>
    <property type="match status" value="1"/>
</dbReference>
<dbReference type="Proteomes" id="UP000018780">
    <property type="component" value="Chromosome"/>
</dbReference>
<reference evidence="2 3" key="1">
    <citation type="submission" date="2013-09" db="EMBL/GenBank/DDBJ databases">
        <authorList>
            <consortium name="DOE Joint Genome Institute"/>
            <person name="Klenk H.-P."/>
            <person name="Huntemann M."/>
            <person name="Han J."/>
            <person name="Chen A."/>
            <person name="Kyrpides N."/>
            <person name="Mavromatis K."/>
            <person name="Markowitz V."/>
            <person name="Palaniappan K."/>
            <person name="Ivanova N."/>
            <person name="Schaumberg A."/>
            <person name="Pati A."/>
            <person name="Liolios K."/>
            <person name="Nordberg H.P."/>
            <person name="Cantor M.N."/>
            <person name="Hua S.X."/>
            <person name="Woyke T."/>
        </authorList>
    </citation>
    <scope>NUCLEOTIDE SEQUENCE [LARGE SCALE GENOMIC DNA]</scope>
    <source>
        <strain evidence="2 3">DSM 14336</strain>
    </source>
</reference>
<feature type="domain" description="N-acetyltransferase" evidence="1">
    <location>
        <begin position="8"/>
        <end position="176"/>
    </location>
</feature>
<dbReference type="HOGENOM" id="CLU_013985_18_0_5"/>
<dbReference type="Pfam" id="PF00583">
    <property type="entry name" value="Acetyltransf_1"/>
    <property type="match status" value="1"/>
</dbReference>